<comment type="pathway">
    <text evidence="3 15">Glycan metabolism; bacterial cellulose biosynthesis.</text>
</comment>
<evidence type="ECO:0000256" key="6">
    <source>
        <dbReference type="ARBA" id="ARBA00021844"/>
    </source>
</evidence>
<comment type="function">
    <text evidence="1 15">Binds the cellulose synthase activator, bis-(3'-5') cyclic diguanylic acid (c-di-GMP).</text>
</comment>
<evidence type="ECO:0000256" key="14">
    <source>
        <dbReference type="ARBA" id="ARBA00033444"/>
    </source>
</evidence>
<name>A0ABP7EKQ3_9GAMM</name>
<evidence type="ECO:0000256" key="15">
    <source>
        <dbReference type="RuleBase" id="RU365021"/>
    </source>
</evidence>
<evidence type="ECO:0000256" key="1">
    <source>
        <dbReference type="ARBA" id="ARBA00002057"/>
    </source>
</evidence>
<evidence type="ECO:0000256" key="5">
    <source>
        <dbReference type="ARBA" id="ARBA00011437"/>
    </source>
</evidence>
<dbReference type="Proteomes" id="UP001501479">
    <property type="component" value="Unassembled WGS sequence"/>
</dbReference>
<keyword evidence="10 15" id="KW-0812">Transmembrane</keyword>
<evidence type="ECO:0000313" key="16">
    <source>
        <dbReference type="EMBL" id="GAA3719977.1"/>
    </source>
</evidence>
<dbReference type="PANTHER" id="PTHR39083:SF1">
    <property type="entry name" value="CYCLIC DI-GMP-BINDING PROTEIN"/>
    <property type="match status" value="1"/>
</dbReference>
<keyword evidence="13 15" id="KW-0472">Membrane</keyword>
<dbReference type="Gene3D" id="2.60.120.260">
    <property type="entry name" value="Galactose-binding domain-like"/>
    <property type="match status" value="2"/>
</dbReference>
<sequence>MLLRGVKNTQQITFGLRRDRLASEAVLKLAYTPSPALLPELSHLRVYLNEVLMDTLVIKGGEPGRLVEKSVRLDPRLITDFNQLRIEFVGHYKDICEDPAHSSLWLNLAKNSRVELTEQALALSNDLSHFPLPFFDRHDNQPLRLEMVLAKDSGPDELQAAGVLASYFGSLAGWRGAGFDVSYDSLPPVVRRQPPGRILVLSTNEHRPAFMHDNGRFPPVEGAEVRLMGHPDDPYTKLLLVQGENSEHLARAVRALALGGKLLRGERVVIDEVQPLAPRKPYDAPNWTPTDRPVRFAELVEYPGQLQASGLIPDPIELTVRLPPDLFVWRNEGIPLQTRYRYTTPSAKDDSRLNISINGEFIGSLSLAGGQAGQLEKLRLAMTSNETANAHDRLMVPSIKIGARNTIRYDFSFATTFGSAQPEHCQTTLAVGSQAVIDENSSIDFSDYYHFKAMPDLTAFVHSGFPFSRMADLSETMVLIPQMPSSQLTGLMLDTLARISAQTGYPAMALQVTHDPDQASGHDVDLLVFGQLPAGLEQAAGAHLEPASNWLLQAANAAPVQASAPQRLSQDTFAAGARIAVSATGPLAALIGMESPYVSGRSLVALLGNNDQDYALLRQTLHDEDRMSNVFGSLALLRDSGVNSQLVGEQYFVGYLPWWLKLWYLLSPHPVWLALLSALSALLLAVLLWRSLRWLAHQRNLSNED</sequence>
<keyword evidence="7 15" id="KW-1003">Cell membrane</keyword>
<dbReference type="PRINTS" id="PR01440">
    <property type="entry name" value="CELLSNTHASEB"/>
</dbReference>
<evidence type="ECO:0000256" key="13">
    <source>
        <dbReference type="ARBA" id="ARBA00023136"/>
    </source>
</evidence>
<dbReference type="NCBIfam" id="NF008323">
    <property type="entry name" value="PRK11114.1-1"/>
    <property type="match status" value="1"/>
</dbReference>
<evidence type="ECO:0000256" key="4">
    <source>
        <dbReference type="ARBA" id="ARBA00010714"/>
    </source>
</evidence>
<keyword evidence="12 15" id="KW-1133">Transmembrane helix</keyword>
<evidence type="ECO:0000256" key="8">
    <source>
        <dbReference type="ARBA" id="ARBA00022519"/>
    </source>
</evidence>
<gene>
    <name evidence="16" type="primary">bcsB</name>
    <name evidence="16" type="ORF">GCM10022421_30310</name>
</gene>
<evidence type="ECO:0000256" key="9">
    <source>
        <dbReference type="ARBA" id="ARBA00022636"/>
    </source>
</evidence>
<keyword evidence="8 15" id="KW-0997">Cell inner membrane</keyword>
<feature type="transmembrane region" description="Helical" evidence="15">
    <location>
        <begin position="671"/>
        <end position="689"/>
    </location>
</feature>
<comment type="caution">
    <text evidence="16">The sequence shown here is derived from an EMBL/GenBank/DDBJ whole genome shotgun (WGS) entry which is preliminary data.</text>
</comment>
<evidence type="ECO:0000313" key="17">
    <source>
        <dbReference type="Proteomes" id="UP001501479"/>
    </source>
</evidence>
<dbReference type="PANTHER" id="PTHR39083">
    <property type="entry name" value="CYCLIC DI-GMP-BINDING PROTEIN"/>
    <property type="match status" value="1"/>
</dbReference>
<evidence type="ECO:0000256" key="2">
    <source>
        <dbReference type="ARBA" id="ARBA00004377"/>
    </source>
</evidence>
<evidence type="ECO:0000256" key="3">
    <source>
        <dbReference type="ARBA" id="ARBA00005186"/>
    </source>
</evidence>
<organism evidence="16 17">
    <name type="scientific">Oceanisphaera sediminis</name>
    <dbReference type="NCBI Taxonomy" id="981381"/>
    <lineage>
        <taxon>Bacteria</taxon>
        <taxon>Pseudomonadati</taxon>
        <taxon>Pseudomonadota</taxon>
        <taxon>Gammaproteobacteria</taxon>
        <taxon>Aeromonadales</taxon>
        <taxon>Aeromonadaceae</taxon>
        <taxon>Oceanisphaera</taxon>
    </lineage>
</organism>
<dbReference type="InterPro" id="IPR003920">
    <property type="entry name" value="Cell_synth_B"/>
</dbReference>
<dbReference type="EMBL" id="BAABDS010000043">
    <property type="protein sequence ID" value="GAA3719977.1"/>
    <property type="molecule type" value="Genomic_DNA"/>
</dbReference>
<evidence type="ECO:0000256" key="10">
    <source>
        <dbReference type="ARBA" id="ARBA00022692"/>
    </source>
</evidence>
<evidence type="ECO:0000256" key="12">
    <source>
        <dbReference type="ARBA" id="ARBA00022989"/>
    </source>
</evidence>
<dbReference type="Pfam" id="PF03170">
    <property type="entry name" value="BcsB"/>
    <property type="match status" value="1"/>
</dbReference>
<reference evidence="17" key="1">
    <citation type="journal article" date="2019" name="Int. J. Syst. Evol. Microbiol.">
        <title>The Global Catalogue of Microorganisms (GCM) 10K type strain sequencing project: providing services to taxonomists for standard genome sequencing and annotation.</title>
        <authorList>
            <consortium name="The Broad Institute Genomics Platform"/>
            <consortium name="The Broad Institute Genome Sequencing Center for Infectious Disease"/>
            <person name="Wu L."/>
            <person name="Ma J."/>
        </authorList>
    </citation>
    <scope>NUCLEOTIDE SEQUENCE [LARGE SCALE GENOMIC DNA]</scope>
    <source>
        <strain evidence="17">JCM 17329</strain>
    </source>
</reference>
<accession>A0ABP7EKQ3</accession>
<keyword evidence="9 15" id="KW-0973">c-di-GMP</keyword>
<comment type="subunit">
    <text evidence="5 15">Tightly associated with the cellulose synthase catalytic subunit.</text>
</comment>
<comment type="subcellular location">
    <subcellularLocation>
        <location evidence="2">Cell inner membrane</location>
        <topology evidence="2">Single-pass membrane protein</topology>
    </subcellularLocation>
</comment>
<dbReference type="InterPro" id="IPR018513">
    <property type="entry name" value="Cell_synthase_bac"/>
</dbReference>
<evidence type="ECO:0000256" key="7">
    <source>
        <dbReference type="ARBA" id="ARBA00022475"/>
    </source>
</evidence>
<keyword evidence="17" id="KW-1185">Reference proteome</keyword>
<protein>
    <recommendedName>
        <fullName evidence="6 15">Cyclic di-GMP-binding protein</fullName>
    </recommendedName>
    <alternativeName>
        <fullName evidence="14 15">Cellulose synthase regulatory subunit</fullName>
    </alternativeName>
</protein>
<evidence type="ECO:0000256" key="11">
    <source>
        <dbReference type="ARBA" id="ARBA00022916"/>
    </source>
</evidence>
<comment type="similarity">
    <text evidence="4 15">Belongs to the AcsB/BcsB family.</text>
</comment>
<keyword evidence="11 15" id="KW-0135">Cellulose biosynthesis</keyword>
<proteinExistence type="inferred from homology"/>